<proteinExistence type="predicted"/>
<evidence type="ECO:0000256" key="1">
    <source>
        <dbReference type="SAM" id="Phobius"/>
    </source>
</evidence>
<evidence type="ECO:0000313" key="2">
    <source>
        <dbReference type="EMBL" id="OZG51984.1"/>
    </source>
</evidence>
<evidence type="ECO:0000313" key="3">
    <source>
        <dbReference type="Proteomes" id="UP000216454"/>
    </source>
</evidence>
<dbReference type="RefSeq" id="WP_094691098.1">
    <property type="nucleotide sequence ID" value="NZ_MWWQ01000006.1"/>
</dbReference>
<dbReference type="Proteomes" id="UP000216454">
    <property type="component" value="Unassembled WGS sequence"/>
</dbReference>
<name>A0A261EYP8_9BIFI</name>
<keyword evidence="1" id="KW-1133">Transmembrane helix</keyword>
<organism evidence="2 3">
    <name type="scientific">Pseudoscardovia suis</name>
    <dbReference type="NCBI Taxonomy" id="987063"/>
    <lineage>
        <taxon>Bacteria</taxon>
        <taxon>Bacillati</taxon>
        <taxon>Actinomycetota</taxon>
        <taxon>Actinomycetes</taxon>
        <taxon>Bifidobacteriales</taxon>
        <taxon>Bifidobacteriaceae</taxon>
        <taxon>Pseudoscardovia</taxon>
    </lineage>
</organism>
<feature type="transmembrane region" description="Helical" evidence="1">
    <location>
        <begin position="60"/>
        <end position="78"/>
    </location>
</feature>
<feature type="transmembrane region" description="Helical" evidence="1">
    <location>
        <begin position="29"/>
        <end position="48"/>
    </location>
</feature>
<keyword evidence="1" id="KW-0812">Transmembrane</keyword>
<accession>A0A261EYP8</accession>
<keyword evidence="3" id="KW-1185">Reference proteome</keyword>
<keyword evidence="1" id="KW-0472">Membrane</keyword>
<gene>
    <name evidence="2" type="ORF">PSSU_0767</name>
</gene>
<sequence>MPAFGTLLLYLVVLKYGWDGAPAILSAVGRWPSIFSYMVLYLLLLICCDTDKDAGMVRGFWKIGIVMSFFTLALMVYISQREAGKKDNKAVPQGCMERVKRRLLGGEEP</sequence>
<protein>
    <submittedName>
        <fullName evidence="2">Uncharacterized protein</fullName>
    </submittedName>
</protein>
<dbReference type="EMBL" id="MWWQ01000006">
    <property type="protein sequence ID" value="OZG51984.1"/>
    <property type="molecule type" value="Genomic_DNA"/>
</dbReference>
<reference evidence="2 3" key="1">
    <citation type="journal article" date="2017" name="BMC Genomics">
        <title>Comparative genomic and phylogenomic analyses of the Bifidobacteriaceae family.</title>
        <authorList>
            <person name="Lugli G.A."/>
            <person name="Milani C."/>
            <person name="Turroni F."/>
            <person name="Duranti S."/>
            <person name="Mancabelli L."/>
            <person name="Mangifesta M."/>
            <person name="Ferrario C."/>
            <person name="Modesto M."/>
            <person name="Mattarelli P."/>
            <person name="Jiri K."/>
            <person name="van Sinderen D."/>
            <person name="Ventura M."/>
        </authorList>
    </citation>
    <scope>NUCLEOTIDE SEQUENCE [LARGE SCALE GENOMIC DNA]</scope>
    <source>
        <strain evidence="2 3">DSM 24744</strain>
    </source>
</reference>
<comment type="caution">
    <text evidence="2">The sequence shown here is derived from an EMBL/GenBank/DDBJ whole genome shotgun (WGS) entry which is preliminary data.</text>
</comment>
<dbReference type="AlphaFoldDB" id="A0A261EYP8"/>